<evidence type="ECO:0000313" key="1">
    <source>
        <dbReference type="EMBL" id="REC50132.1"/>
    </source>
</evidence>
<keyword evidence="2" id="KW-1185">Reference proteome</keyword>
<gene>
    <name evidence="1" type="ORF">DRF67_00915</name>
</gene>
<dbReference type="EMBL" id="QNVV01000001">
    <property type="protein sequence ID" value="REC50132.1"/>
    <property type="molecule type" value="Genomic_DNA"/>
</dbReference>
<comment type="caution">
    <text evidence="1">The sequence shown here is derived from an EMBL/GenBank/DDBJ whole genome shotgun (WGS) entry which is preliminary data.</text>
</comment>
<name>A0A3D9BAD9_9FLAO</name>
<protein>
    <submittedName>
        <fullName evidence="1">Uncharacterized protein</fullName>
    </submittedName>
</protein>
<dbReference type="OrthoDB" id="531614at2"/>
<dbReference type="AlphaFoldDB" id="A0A3D9BAD9"/>
<dbReference type="Proteomes" id="UP000256257">
    <property type="component" value="Unassembled WGS sequence"/>
</dbReference>
<organism evidence="1 2">
    <name type="scientific">Chryseobacterium pennipullorum</name>
    <dbReference type="NCBI Taxonomy" id="2258963"/>
    <lineage>
        <taxon>Bacteria</taxon>
        <taxon>Pseudomonadati</taxon>
        <taxon>Bacteroidota</taxon>
        <taxon>Flavobacteriia</taxon>
        <taxon>Flavobacteriales</taxon>
        <taxon>Weeksellaceae</taxon>
        <taxon>Chryseobacterium group</taxon>
        <taxon>Chryseobacterium</taxon>
    </lineage>
</organism>
<proteinExistence type="predicted"/>
<reference evidence="1 2" key="1">
    <citation type="submission" date="2018-06" db="EMBL/GenBank/DDBJ databases">
        <title>Novel Chryseobacterium species.</title>
        <authorList>
            <person name="Newman J."/>
            <person name="Hugo C."/>
            <person name="Oosthuizen L."/>
            <person name="Charimba G."/>
        </authorList>
    </citation>
    <scope>NUCLEOTIDE SEQUENCE [LARGE SCALE GENOMIC DNA]</scope>
    <source>
        <strain evidence="1 2">7_F195</strain>
    </source>
</reference>
<sequence length="270" mass="31758">MKNFSVNSTGWNGIIRQLLFEFAVSGWDINHDVFGKEKSGELRCSTYSENPELNAVIKNITTKYLNLSVKTCEICGSEGKPRVVQSWQTTLCLTHYLEQHPAIEIDGGLNVSIKNKKLLNLREIVQADIEYDLQKIWLYTEMPADDAHAFCFSWQEPNYYLLLKTIPGDLFPEDRQEEISKLFQNLKNCEICGYTAVHQKSCLRCHHEEWNDSGFLADDYRERSEYIKACQMDIFLDEDNYEKYFKRDRSFEKYPDHQILFCHKDLRAYQ</sequence>
<accession>A0A3D9BAD9</accession>
<evidence type="ECO:0000313" key="2">
    <source>
        <dbReference type="Proteomes" id="UP000256257"/>
    </source>
</evidence>
<dbReference type="RefSeq" id="WP_115925959.1">
    <property type="nucleotide sequence ID" value="NZ_QNVV01000001.1"/>
</dbReference>